<dbReference type="PANTHER" id="PTHR43132">
    <property type="entry name" value="ARSENICAL RESISTANCE OPERON REPRESSOR ARSR-RELATED"/>
    <property type="match status" value="1"/>
</dbReference>
<dbReference type="OrthoDB" id="9810923at2"/>
<keyword evidence="3" id="KW-0804">Transcription</keyword>
<comment type="caution">
    <text evidence="6">The sequence shown here is derived from an EMBL/GenBank/DDBJ whole genome shotgun (WGS) entry which is preliminary data.</text>
</comment>
<dbReference type="InterPro" id="IPR001845">
    <property type="entry name" value="HTH_ArsR_DNA-bd_dom"/>
</dbReference>
<dbReference type="EMBL" id="AORC01000019">
    <property type="protein sequence ID" value="EYT48039.1"/>
    <property type="molecule type" value="Genomic_DNA"/>
</dbReference>
<evidence type="ECO:0000313" key="6">
    <source>
        <dbReference type="EMBL" id="EYT48039.1"/>
    </source>
</evidence>
<evidence type="ECO:0000256" key="3">
    <source>
        <dbReference type="ARBA" id="ARBA00023163"/>
    </source>
</evidence>
<keyword evidence="1" id="KW-0805">Transcription regulation</keyword>
<dbReference type="GO" id="GO:0003700">
    <property type="term" value="F:DNA-binding transcription factor activity"/>
    <property type="evidence" value="ECO:0007669"/>
    <property type="project" value="InterPro"/>
</dbReference>
<keyword evidence="2" id="KW-0238">DNA-binding</keyword>
<feature type="domain" description="HTH arsR-type" evidence="5">
    <location>
        <begin position="16"/>
        <end position="110"/>
    </location>
</feature>
<dbReference type="InterPro" id="IPR036388">
    <property type="entry name" value="WH-like_DNA-bd_sf"/>
</dbReference>
<dbReference type="PANTHER" id="PTHR43132:SF8">
    <property type="entry name" value="HTH-TYPE TRANSCRIPTIONAL REGULATOR KMTR"/>
    <property type="match status" value="1"/>
</dbReference>
<gene>
    <name evidence="6" type="ORF">D641_0113350</name>
</gene>
<name>A0A022KXY4_9MICO</name>
<dbReference type="RefSeq" id="WP_017824004.1">
    <property type="nucleotide sequence ID" value="NZ_AORC01000019.1"/>
</dbReference>
<dbReference type="PROSITE" id="PS50987">
    <property type="entry name" value="HTH_ARSR_2"/>
    <property type="match status" value="1"/>
</dbReference>
<dbReference type="SUPFAM" id="SSF46785">
    <property type="entry name" value="Winged helix' DNA-binding domain"/>
    <property type="match status" value="1"/>
</dbReference>
<dbReference type="HOGENOM" id="CLU_097806_7_2_11"/>
<dbReference type="InterPro" id="IPR036390">
    <property type="entry name" value="WH_DNA-bd_sf"/>
</dbReference>
<dbReference type="STRING" id="1249481.D641_0113350"/>
<evidence type="ECO:0000313" key="7">
    <source>
        <dbReference type="Proteomes" id="UP000019754"/>
    </source>
</evidence>
<dbReference type="Pfam" id="PF01022">
    <property type="entry name" value="HTH_5"/>
    <property type="match status" value="1"/>
</dbReference>
<organism evidence="6 7">
    <name type="scientific">Brachybacterium muris UCD-AY4</name>
    <dbReference type="NCBI Taxonomy" id="1249481"/>
    <lineage>
        <taxon>Bacteria</taxon>
        <taxon>Bacillati</taxon>
        <taxon>Actinomycetota</taxon>
        <taxon>Actinomycetes</taxon>
        <taxon>Micrococcales</taxon>
        <taxon>Dermabacteraceae</taxon>
        <taxon>Brachybacterium</taxon>
    </lineage>
</organism>
<reference evidence="6 7" key="1">
    <citation type="journal article" date="2013" name="Genome Announc.">
        <title>Draft genome sequence of an Actinobacterium, Brachybacterium muris strain UCD-AY4.</title>
        <authorList>
            <person name="Lo J.R."/>
            <person name="Lang J.M."/>
            <person name="Darling A.E."/>
            <person name="Eisen J.A."/>
            <person name="Coil D.A."/>
        </authorList>
    </citation>
    <scope>NUCLEOTIDE SEQUENCE [LARGE SCALE GENOMIC DNA]</scope>
    <source>
        <strain evidence="6 7">UCD-AY4</strain>
    </source>
</reference>
<dbReference type="SMART" id="SM00418">
    <property type="entry name" value="HTH_ARSR"/>
    <property type="match status" value="1"/>
</dbReference>
<dbReference type="PRINTS" id="PR00778">
    <property type="entry name" value="HTHARSR"/>
</dbReference>
<evidence type="ECO:0000259" key="5">
    <source>
        <dbReference type="PROSITE" id="PS50987"/>
    </source>
</evidence>
<dbReference type="InterPro" id="IPR051011">
    <property type="entry name" value="Metal_resp_trans_reg"/>
</dbReference>
<proteinExistence type="predicted"/>
<dbReference type="InterPro" id="IPR011991">
    <property type="entry name" value="ArsR-like_HTH"/>
</dbReference>
<dbReference type="Proteomes" id="UP000019754">
    <property type="component" value="Unassembled WGS sequence"/>
</dbReference>
<dbReference type="AlphaFoldDB" id="A0A022KXY4"/>
<evidence type="ECO:0000256" key="4">
    <source>
        <dbReference type="SAM" id="MobiDB-lite"/>
    </source>
</evidence>
<dbReference type="NCBIfam" id="NF033788">
    <property type="entry name" value="HTH_metalloreg"/>
    <property type="match status" value="1"/>
</dbReference>
<dbReference type="CDD" id="cd00090">
    <property type="entry name" value="HTH_ARSR"/>
    <property type="match status" value="1"/>
</dbReference>
<feature type="region of interest" description="Disordered" evidence="4">
    <location>
        <begin position="105"/>
        <end position="126"/>
    </location>
</feature>
<protein>
    <submittedName>
        <fullName evidence="6">ArsR family transcriptional regulator</fullName>
    </submittedName>
</protein>
<sequence>MSTADRTSRPAPPPGEGEVDVAAAVGIFAMLADATRVRIVLALREGEMAVGEIAGAVGKPVPAVSQHLAKLRLSAMVESRQDGNRVYYRLINDHAARLVGDAMHQAEHAASPHPAHHATGGSAHRH</sequence>
<accession>A0A022KXY4</accession>
<dbReference type="GO" id="GO:0003677">
    <property type="term" value="F:DNA binding"/>
    <property type="evidence" value="ECO:0007669"/>
    <property type="project" value="UniProtKB-KW"/>
</dbReference>
<evidence type="ECO:0000256" key="2">
    <source>
        <dbReference type="ARBA" id="ARBA00023125"/>
    </source>
</evidence>
<keyword evidence="7" id="KW-1185">Reference proteome</keyword>
<dbReference type="Gene3D" id="1.10.10.10">
    <property type="entry name" value="Winged helix-like DNA-binding domain superfamily/Winged helix DNA-binding domain"/>
    <property type="match status" value="1"/>
</dbReference>
<evidence type="ECO:0000256" key="1">
    <source>
        <dbReference type="ARBA" id="ARBA00023015"/>
    </source>
</evidence>